<keyword evidence="2" id="KW-0547">Nucleotide-binding</keyword>
<dbReference type="GO" id="GO:0098796">
    <property type="term" value="C:membrane protein complex"/>
    <property type="evidence" value="ECO:0007669"/>
    <property type="project" value="UniProtKB-ARBA"/>
</dbReference>
<name>A0AAP4C5S5_9MICC</name>
<feature type="domain" description="ABC transporter" evidence="4">
    <location>
        <begin position="15"/>
        <end position="253"/>
    </location>
</feature>
<dbReference type="InterPro" id="IPR015854">
    <property type="entry name" value="ABC_transpr_LolD-like"/>
</dbReference>
<comment type="caution">
    <text evidence="5">The sequence shown here is derived from an EMBL/GenBank/DDBJ whole genome shotgun (WGS) entry which is preliminary data.</text>
</comment>
<dbReference type="PANTHER" id="PTHR24220">
    <property type="entry name" value="IMPORT ATP-BINDING PROTEIN"/>
    <property type="match status" value="1"/>
</dbReference>
<dbReference type="GO" id="GO:0005524">
    <property type="term" value="F:ATP binding"/>
    <property type="evidence" value="ECO:0007669"/>
    <property type="project" value="UniProtKB-KW"/>
</dbReference>
<dbReference type="CDD" id="cd03255">
    <property type="entry name" value="ABC_MJ0796_LolCDE_FtsE"/>
    <property type="match status" value="1"/>
</dbReference>
<dbReference type="FunFam" id="3.40.50.300:FF:000032">
    <property type="entry name" value="Export ABC transporter ATP-binding protein"/>
    <property type="match status" value="1"/>
</dbReference>
<dbReference type="PROSITE" id="PS50893">
    <property type="entry name" value="ABC_TRANSPORTER_2"/>
    <property type="match status" value="1"/>
</dbReference>
<proteinExistence type="predicted"/>
<keyword evidence="3 5" id="KW-0067">ATP-binding</keyword>
<organism evidence="5 6">
    <name type="scientific">Pseudoglutamicibacter cumminsii</name>
    <dbReference type="NCBI Taxonomy" id="156979"/>
    <lineage>
        <taxon>Bacteria</taxon>
        <taxon>Bacillati</taxon>
        <taxon>Actinomycetota</taxon>
        <taxon>Actinomycetes</taxon>
        <taxon>Micrococcales</taxon>
        <taxon>Micrococcaceae</taxon>
        <taxon>Pseudoglutamicibacter</taxon>
    </lineage>
</organism>
<dbReference type="SMART" id="SM00382">
    <property type="entry name" value="AAA"/>
    <property type="match status" value="1"/>
</dbReference>
<keyword evidence="1" id="KW-0813">Transport</keyword>
<dbReference type="InterPro" id="IPR017911">
    <property type="entry name" value="MacB-like_ATP-bd"/>
</dbReference>
<dbReference type="InterPro" id="IPR027417">
    <property type="entry name" value="P-loop_NTPase"/>
</dbReference>
<dbReference type="InterPro" id="IPR003439">
    <property type="entry name" value="ABC_transporter-like_ATP-bd"/>
</dbReference>
<evidence type="ECO:0000313" key="5">
    <source>
        <dbReference type="EMBL" id="MDK6274714.1"/>
    </source>
</evidence>
<evidence type="ECO:0000259" key="4">
    <source>
        <dbReference type="PROSITE" id="PS50893"/>
    </source>
</evidence>
<dbReference type="Gene3D" id="3.40.50.300">
    <property type="entry name" value="P-loop containing nucleotide triphosphate hydrolases"/>
    <property type="match status" value="1"/>
</dbReference>
<dbReference type="GO" id="GO:0016887">
    <property type="term" value="F:ATP hydrolysis activity"/>
    <property type="evidence" value="ECO:0007669"/>
    <property type="project" value="InterPro"/>
</dbReference>
<evidence type="ECO:0000256" key="3">
    <source>
        <dbReference type="ARBA" id="ARBA00022840"/>
    </source>
</evidence>
<accession>A0AAP4C5S5</accession>
<dbReference type="Pfam" id="PF00005">
    <property type="entry name" value="ABC_tran"/>
    <property type="match status" value="1"/>
</dbReference>
<dbReference type="AlphaFoldDB" id="A0AAP4C5S5"/>
<evidence type="ECO:0000256" key="1">
    <source>
        <dbReference type="ARBA" id="ARBA00022448"/>
    </source>
</evidence>
<gene>
    <name evidence="5" type="ORF">QP116_02965</name>
</gene>
<dbReference type="Proteomes" id="UP001240483">
    <property type="component" value="Unassembled WGS sequence"/>
</dbReference>
<evidence type="ECO:0000256" key="2">
    <source>
        <dbReference type="ARBA" id="ARBA00022741"/>
    </source>
</evidence>
<dbReference type="SUPFAM" id="SSF52540">
    <property type="entry name" value="P-loop containing nucleoside triphosphate hydrolases"/>
    <property type="match status" value="1"/>
</dbReference>
<dbReference type="InterPro" id="IPR003593">
    <property type="entry name" value="AAA+_ATPase"/>
</dbReference>
<dbReference type="RefSeq" id="WP_285332642.1">
    <property type="nucleotide sequence ID" value="NZ_JASODW010000002.1"/>
</dbReference>
<dbReference type="GO" id="GO:0005886">
    <property type="term" value="C:plasma membrane"/>
    <property type="evidence" value="ECO:0007669"/>
    <property type="project" value="TreeGrafter"/>
</dbReference>
<evidence type="ECO:0000313" key="6">
    <source>
        <dbReference type="Proteomes" id="UP001240483"/>
    </source>
</evidence>
<sequence length="276" mass="28789">MSPLTKPTAPVRSAVVVDHVSKSYGEGDARAVALDDVSFDVNPGELVMITGPSGSGKSSILSLMGGLQRPDSGRIHIVGTDLYGLNRTQSARLRRRAIGFVFQDHNLISILTAAENVALPLELDGVRPRAARKAALEALDAVGLKDAADRWVMELSAGYQQRVAIARAITGEKRVILADEPTGALDQAASTETMRLLRQQAAAGSAVIVVTHEPETLPWADRVIELSDGKIVSDTTVVASAGTSAGATGAADTASAHAEQSTASLFDDDVLLGGTE</sequence>
<protein>
    <submittedName>
        <fullName evidence="5">ABC transporter ATP-binding protein</fullName>
    </submittedName>
</protein>
<reference evidence="5" key="1">
    <citation type="submission" date="2023-05" db="EMBL/GenBank/DDBJ databases">
        <title>Cataloging the Phylogenetic Diversity of Human Bladder Bacteria.</title>
        <authorList>
            <person name="Du J."/>
        </authorList>
    </citation>
    <scope>NUCLEOTIDE SEQUENCE</scope>
    <source>
        <strain evidence="5">UMB9978</strain>
    </source>
</reference>
<dbReference type="EMBL" id="JASODW010000002">
    <property type="protein sequence ID" value="MDK6274714.1"/>
    <property type="molecule type" value="Genomic_DNA"/>
</dbReference>
<dbReference type="GO" id="GO:0022857">
    <property type="term" value="F:transmembrane transporter activity"/>
    <property type="evidence" value="ECO:0007669"/>
    <property type="project" value="TreeGrafter"/>
</dbReference>